<comment type="caution">
    <text evidence="3">The sequence shown here is derived from an EMBL/GenBank/DDBJ whole genome shotgun (WGS) entry which is preliminary data.</text>
</comment>
<evidence type="ECO:0000256" key="1">
    <source>
        <dbReference type="SAM" id="MobiDB-lite"/>
    </source>
</evidence>
<keyword evidence="4" id="KW-1185">Reference proteome</keyword>
<accession>A0A4Q9LUM8</accession>
<dbReference type="Proteomes" id="UP000292282">
    <property type="component" value="Unassembled WGS sequence"/>
</dbReference>
<feature type="compositionally biased region" description="Basic and acidic residues" evidence="1">
    <location>
        <begin position="556"/>
        <end position="567"/>
    </location>
</feature>
<dbReference type="AlphaFoldDB" id="A0A4Q9LUM8"/>
<dbReference type="VEuPathDB" id="MicrosporidiaDB:CWI38_0787p0020"/>
<evidence type="ECO:0000313" key="3">
    <source>
        <dbReference type="EMBL" id="TBU12363.1"/>
    </source>
</evidence>
<organism evidence="3 4">
    <name type="scientific">Hamiltosporidium tvaerminnensis</name>
    <dbReference type="NCBI Taxonomy" id="1176355"/>
    <lineage>
        <taxon>Eukaryota</taxon>
        <taxon>Fungi</taxon>
        <taxon>Fungi incertae sedis</taxon>
        <taxon>Microsporidia</taxon>
        <taxon>Dubosqiidae</taxon>
        <taxon>Hamiltosporidium</taxon>
    </lineage>
</organism>
<feature type="region of interest" description="Disordered" evidence="1">
    <location>
        <begin position="549"/>
        <end position="568"/>
    </location>
</feature>
<evidence type="ECO:0000313" key="4">
    <source>
        <dbReference type="Proteomes" id="UP000292282"/>
    </source>
</evidence>
<feature type="transmembrane region" description="Helical" evidence="2">
    <location>
        <begin position="577"/>
        <end position="598"/>
    </location>
</feature>
<name>A0A4Q9LUM8_9MICR</name>
<evidence type="ECO:0000256" key="2">
    <source>
        <dbReference type="SAM" id="Phobius"/>
    </source>
</evidence>
<keyword evidence="2" id="KW-0472">Membrane</keyword>
<reference evidence="3 4" key="1">
    <citation type="submission" date="2017-12" db="EMBL/GenBank/DDBJ databases">
        <authorList>
            <person name="Pombert J.-F."/>
            <person name="Haag K.L."/>
            <person name="Ebert D."/>
        </authorList>
    </citation>
    <scope>NUCLEOTIDE SEQUENCE [LARGE SCALE GENOMIC DNA]</scope>
    <source>
        <strain evidence="3">IL-G-3</strain>
    </source>
</reference>
<keyword evidence="2" id="KW-0812">Transmembrane</keyword>
<proteinExistence type="predicted"/>
<gene>
    <name evidence="3" type="ORF">CWI38_0787p0020</name>
</gene>
<sequence length="602" mass="70940">MLCRQNQKHSKCHLYILGKLIKYIRKENFYPMNFFYIFFIHVLTTDRGYSGLLQDPTVVDNSYIEFCKADYATPFSIKNYIVGGKIKNISENRLKEINLVIDSYMYYIREYIIEPSIHEFLEKFTTLVCIIIYGSDTETLVKFRVELLTNIIAFGRFVEMYRKESELGLIVKPLIKSFLINEFGSLANTSKIYNKDMEEMSVIFNSVYEDIMNSNIKDFSEEFIELKNAEIDFYRIIETISNVQKNFNDASFERLFSFWLSVKYAYLAEKLSKMNDKASNNKKFSFFLDNKFLNKISERDTWWQDSFYTKITPDLFQNMIKYIASPVIKKILTDEDKFQDILNFERNKNSSETVPPVDENFPTEFTNLFIEKSKSNQLIVIYNLLISVSKEEYHKCISAVICLKVLCFEKALSDNEVILRIIIEFLFFVDILNTEFEKQKYTEQMNFLSEEFKGVFDLSKLLSDLENQENDNELFLIETVAPKILNLIEMLVLINTFGDDVFLDKLDKCIIKVLNKTNNEQFELKSILDKQKEYVSFVFEEESKRYISSKSQNKQQENKNNKSKEENTSNFASKKNMFIILSILLLLAICGLCGYLLLRKRS</sequence>
<keyword evidence="2" id="KW-1133">Transmembrane helix</keyword>
<protein>
    <submittedName>
        <fullName evidence="3">Uncharacterized protein</fullName>
    </submittedName>
</protein>
<dbReference type="EMBL" id="PITK01000787">
    <property type="protein sequence ID" value="TBU12363.1"/>
    <property type="molecule type" value="Genomic_DNA"/>
</dbReference>